<organism evidence="2 3">
    <name type="scientific">Coprinellus micaceus</name>
    <name type="common">Glistening ink-cap mushroom</name>
    <name type="synonym">Coprinus micaceus</name>
    <dbReference type="NCBI Taxonomy" id="71717"/>
    <lineage>
        <taxon>Eukaryota</taxon>
        <taxon>Fungi</taxon>
        <taxon>Dikarya</taxon>
        <taxon>Basidiomycota</taxon>
        <taxon>Agaricomycotina</taxon>
        <taxon>Agaricomycetes</taxon>
        <taxon>Agaricomycetidae</taxon>
        <taxon>Agaricales</taxon>
        <taxon>Agaricineae</taxon>
        <taxon>Psathyrellaceae</taxon>
        <taxon>Coprinellus</taxon>
    </lineage>
</organism>
<name>A0A4Y7U0Q1_COPMI</name>
<dbReference type="AlphaFoldDB" id="A0A4Y7U0Q1"/>
<protein>
    <submittedName>
        <fullName evidence="2">Uncharacterized protein</fullName>
    </submittedName>
</protein>
<evidence type="ECO:0000313" key="3">
    <source>
        <dbReference type="Proteomes" id="UP000298030"/>
    </source>
</evidence>
<comment type="caution">
    <text evidence="2">The sequence shown here is derived from an EMBL/GenBank/DDBJ whole genome shotgun (WGS) entry which is preliminary data.</text>
</comment>
<evidence type="ECO:0000313" key="2">
    <source>
        <dbReference type="EMBL" id="TEB40016.1"/>
    </source>
</evidence>
<evidence type="ECO:0000256" key="1">
    <source>
        <dbReference type="SAM" id="MobiDB-lite"/>
    </source>
</evidence>
<feature type="region of interest" description="Disordered" evidence="1">
    <location>
        <begin position="23"/>
        <end position="75"/>
    </location>
</feature>
<gene>
    <name evidence="2" type="ORF">FA13DRAFT_1724235</name>
</gene>
<dbReference type="Proteomes" id="UP000298030">
    <property type="component" value="Unassembled WGS sequence"/>
</dbReference>
<keyword evidence="3" id="KW-1185">Reference proteome</keyword>
<reference evidence="2 3" key="1">
    <citation type="journal article" date="2019" name="Nat. Ecol. Evol.">
        <title>Megaphylogeny resolves global patterns of mushroom evolution.</title>
        <authorList>
            <person name="Varga T."/>
            <person name="Krizsan K."/>
            <person name="Foldi C."/>
            <person name="Dima B."/>
            <person name="Sanchez-Garcia M."/>
            <person name="Sanchez-Ramirez S."/>
            <person name="Szollosi G.J."/>
            <person name="Szarkandi J.G."/>
            <person name="Papp V."/>
            <person name="Albert L."/>
            <person name="Andreopoulos W."/>
            <person name="Angelini C."/>
            <person name="Antonin V."/>
            <person name="Barry K.W."/>
            <person name="Bougher N.L."/>
            <person name="Buchanan P."/>
            <person name="Buyck B."/>
            <person name="Bense V."/>
            <person name="Catcheside P."/>
            <person name="Chovatia M."/>
            <person name="Cooper J."/>
            <person name="Damon W."/>
            <person name="Desjardin D."/>
            <person name="Finy P."/>
            <person name="Geml J."/>
            <person name="Haridas S."/>
            <person name="Hughes K."/>
            <person name="Justo A."/>
            <person name="Karasinski D."/>
            <person name="Kautmanova I."/>
            <person name="Kiss B."/>
            <person name="Kocsube S."/>
            <person name="Kotiranta H."/>
            <person name="LaButti K.M."/>
            <person name="Lechner B.E."/>
            <person name="Liimatainen K."/>
            <person name="Lipzen A."/>
            <person name="Lukacs Z."/>
            <person name="Mihaltcheva S."/>
            <person name="Morgado L.N."/>
            <person name="Niskanen T."/>
            <person name="Noordeloos M.E."/>
            <person name="Ohm R.A."/>
            <person name="Ortiz-Santana B."/>
            <person name="Ovrebo C."/>
            <person name="Racz N."/>
            <person name="Riley R."/>
            <person name="Savchenko A."/>
            <person name="Shiryaev A."/>
            <person name="Soop K."/>
            <person name="Spirin V."/>
            <person name="Szebenyi C."/>
            <person name="Tomsovsky M."/>
            <person name="Tulloss R.E."/>
            <person name="Uehling J."/>
            <person name="Grigoriev I.V."/>
            <person name="Vagvolgyi C."/>
            <person name="Papp T."/>
            <person name="Martin F.M."/>
            <person name="Miettinen O."/>
            <person name="Hibbett D.S."/>
            <person name="Nagy L.G."/>
        </authorList>
    </citation>
    <scope>NUCLEOTIDE SEQUENCE [LARGE SCALE GENOMIC DNA]</scope>
    <source>
        <strain evidence="2 3">FP101781</strain>
    </source>
</reference>
<proteinExistence type="predicted"/>
<dbReference type="EMBL" id="QPFP01000001">
    <property type="protein sequence ID" value="TEB40016.1"/>
    <property type="molecule type" value="Genomic_DNA"/>
</dbReference>
<feature type="compositionally biased region" description="Polar residues" evidence="1">
    <location>
        <begin position="63"/>
        <end position="72"/>
    </location>
</feature>
<sequence length="110" mass="12259">MGCVLKGFGNHLAWYEVQPRRVDQVSEKPLPRRINKPKKVDSSGNLLENSRTLAKAKKDPGTQKRQSLSGDNAQGRLVTAQVSSLTERRLRLTFSQNIPCRCTNPNRASG</sequence>
<accession>A0A4Y7U0Q1</accession>
<feature type="compositionally biased region" description="Polar residues" evidence="1">
    <location>
        <begin position="42"/>
        <end position="52"/>
    </location>
</feature>